<dbReference type="Proteomes" id="UP000054516">
    <property type="component" value="Unassembled WGS sequence"/>
</dbReference>
<feature type="region of interest" description="Disordered" evidence="1">
    <location>
        <begin position="100"/>
        <end position="128"/>
    </location>
</feature>
<dbReference type="STRING" id="77044.A0A1W2TSD6"/>
<reference evidence="3" key="1">
    <citation type="submission" date="2016-03" db="EMBL/GenBank/DDBJ databases">
        <title>Draft genome sequence of Rosellinia necatrix.</title>
        <authorList>
            <person name="Kanematsu S."/>
        </authorList>
    </citation>
    <scope>NUCLEOTIDE SEQUENCE [LARGE SCALE GENOMIC DNA]</scope>
    <source>
        <strain evidence="3">W97</strain>
    </source>
</reference>
<proteinExistence type="predicted"/>
<accession>A0A1W2TSD6</accession>
<dbReference type="EMBL" id="DF977508">
    <property type="protein sequence ID" value="GAP91419.1"/>
    <property type="molecule type" value="Genomic_DNA"/>
</dbReference>
<keyword evidence="4" id="KW-1185">Reference proteome</keyword>
<dbReference type="OMA" id="CISMCAN"/>
<protein>
    <submittedName>
        <fullName evidence="3">Uncharacterized protein</fullName>
    </submittedName>
</protein>
<evidence type="ECO:0000256" key="2">
    <source>
        <dbReference type="SAM" id="Phobius"/>
    </source>
</evidence>
<evidence type="ECO:0000313" key="4">
    <source>
        <dbReference type="Proteomes" id="UP000054516"/>
    </source>
</evidence>
<feature type="region of interest" description="Disordered" evidence="1">
    <location>
        <begin position="168"/>
        <end position="195"/>
    </location>
</feature>
<evidence type="ECO:0000313" key="3">
    <source>
        <dbReference type="EMBL" id="GAP91419.1"/>
    </source>
</evidence>
<dbReference type="AlphaFoldDB" id="A0A1W2TSD6"/>
<keyword evidence="2" id="KW-0472">Membrane</keyword>
<feature type="compositionally biased region" description="Low complexity" evidence="1">
    <location>
        <begin position="178"/>
        <end position="190"/>
    </location>
</feature>
<name>A0A1W2TSD6_ROSNE</name>
<keyword evidence="2" id="KW-1133">Transmembrane helix</keyword>
<keyword evidence="2" id="KW-0812">Transmembrane</keyword>
<evidence type="ECO:0000256" key="1">
    <source>
        <dbReference type="SAM" id="MobiDB-lite"/>
    </source>
</evidence>
<feature type="compositionally biased region" description="Basic and acidic residues" evidence="1">
    <location>
        <begin position="101"/>
        <end position="117"/>
    </location>
</feature>
<feature type="compositionally biased region" description="Polar residues" evidence="1">
    <location>
        <begin position="168"/>
        <end position="177"/>
    </location>
</feature>
<feature type="transmembrane region" description="Helical" evidence="2">
    <location>
        <begin position="141"/>
        <end position="164"/>
    </location>
</feature>
<dbReference type="OrthoDB" id="4843036at2759"/>
<sequence>MPTPTPLCPHLDKKLLPVCWDCAEEGQVHDNRTTSGNVPPTWQKFKKIQSNFGIRSGNFRAGMQSTAPEVHPPEEGLEVGRPAFRESQPGLMVVGVPGATRSKEEPLISKPEQDNGHRGWGSRKTGVGSPAKVLGLRRKTFLTIGTIMMLFAAALILGIVVSTMQKRNNTQSTSPDMPSSEAPSSLSPSSHAETAATKVPATITLAVTVDRSEGDKATAAVSTVFIVSTAEAPAEPVASQPTVSSSTTSIAPAATGVSSRVCIGADGSTYTDPATGTEFRLECAAAHHGKDIENVEAASMQSCISMCANNDQCKGAIWYNVGLQGTNLNYCWLKSKMENDVKMTRDAQSVVRL</sequence>
<organism evidence="3">
    <name type="scientific">Rosellinia necatrix</name>
    <name type="common">White root-rot fungus</name>
    <dbReference type="NCBI Taxonomy" id="77044"/>
    <lineage>
        <taxon>Eukaryota</taxon>
        <taxon>Fungi</taxon>
        <taxon>Dikarya</taxon>
        <taxon>Ascomycota</taxon>
        <taxon>Pezizomycotina</taxon>
        <taxon>Sordariomycetes</taxon>
        <taxon>Xylariomycetidae</taxon>
        <taxon>Xylariales</taxon>
        <taxon>Xylariaceae</taxon>
        <taxon>Rosellinia</taxon>
    </lineage>
</organism>
<gene>
    <name evidence="3" type="ORF">SAMD00023353_6300660</name>
</gene>
<dbReference type="Gene3D" id="3.50.4.10">
    <property type="entry name" value="Hepatocyte Growth Factor"/>
    <property type="match status" value="1"/>
</dbReference>